<evidence type="ECO:0000256" key="6">
    <source>
        <dbReference type="SAM" id="Phobius"/>
    </source>
</evidence>
<dbReference type="InterPro" id="IPR002871">
    <property type="entry name" value="NIF_FeS_clus_asmbl_NifU_N"/>
</dbReference>
<evidence type="ECO:0000256" key="4">
    <source>
        <dbReference type="PROSITE-ProRule" id="PRU00325"/>
    </source>
</evidence>
<dbReference type="GO" id="GO:0051536">
    <property type="term" value="F:iron-sulfur cluster binding"/>
    <property type="evidence" value="ECO:0007669"/>
    <property type="project" value="InterPro"/>
</dbReference>
<dbReference type="Proteomes" id="UP000245207">
    <property type="component" value="Unassembled WGS sequence"/>
</dbReference>
<feature type="transmembrane region" description="Helical" evidence="6">
    <location>
        <begin position="149"/>
        <end position="172"/>
    </location>
</feature>
<evidence type="ECO:0000256" key="5">
    <source>
        <dbReference type="SAM" id="MobiDB-lite"/>
    </source>
</evidence>
<dbReference type="Pfam" id="PF10551">
    <property type="entry name" value="MULE"/>
    <property type="match status" value="1"/>
</dbReference>
<proteinExistence type="predicted"/>
<dbReference type="Pfam" id="PF04434">
    <property type="entry name" value="SWIM"/>
    <property type="match status" value="1"/>
</dbReference>
<dbReference type="InterPro" id="IPR006564">
    <property type="entry name" value="Znf_PMZ"/>
</dbReference>
<keyword evidence="6" id="KW-1133">Transmembrane helix</keyword>
<dbReference type="Gene3D" id="3.90.1010.10">
    <property type="match status" value="1"/>
</dbReference>
<keyword evidence="6" id="KW-0472">Membrane</keyword>
<dbReference type="PROSITE" id="PS50966">
    <property type="entry name" value="ZF_SWIM"/>
    <property type="match status" value="1"/>
</dbReference>
<dbReference type="SUPFAM" id="SSF82649">
    <property type="entry name" value="SufE/NifU"/>
    <property type="match status" value="1"/>
</dbReference>
<evidence type="ECO:0000259" key="7">
    <source>
        <dbReference type="PROSITE" id="PS50966"/>
    </source>
</evidence>
<dbReference type="PANTHER" id="PTHR31973:SF190">
    <property type="entry name" value="MULE TRANSPOSASE DOMAIN-CONTAINING PROTEIN"/>
    <property type="match status" value="1"/>
</dbReference>
<feature type="region of interest" description="Disordered" evidence="5">
    <location>
        <begin position="824"/>
        <end position="853"/>
    </location>
</feature>
<reference evidence="8 9" key="1">
    <citation type="journal article" date="2018" name="Mol. Plant">
        <title>The genome of Artemisia annua provides insight into the evolution of Asteraceae family and artemisinin biosynthesis.</title>
        <authorList>
            <person name="Shen Q."/>
            <person name="Zhang L."/>
            <person name="Liao Z."/>
            <person name="Wang S."/>
            <person name="Yan T."/>
            <person name="Shi P."/>
            <person name="Liu M."/>
            <person name="Fu X."/>
            <person name="Pan Q."/>
            <person name="Wang Y."/>
            <person name="Lv Z."/>
            <person name="Lu X."/>
            <person name="Zhang F."/>
            <person name="Jiang W."/>
            <person name="Ma Y."/>
            <person name="Chen M."/>
            <person name="Hao X."/>
            <person name="Li L."/>
            <person name="Tang Y."/>
            <person name="Lv G."/>
            <person name="Zhou Y."/>
            <person name="Sun X."/>
            <person name="Brodelius P.E."/>
            <person name="Rose J.K.C."/>
            <person name="Tang K."/>
        </authorList>
    </citation>
    <scope>NUCLEOTIDE SEQUENCE [LARGE SCALE GENOMIC DNA]</scope>
    <source>
        <strain evidence="9">cv. Huhao1</strain>
        <tissue evidence="8">Leaf</tissue>
    </source>
</reference>
<feature type="domain" description="SWIM-type" evidence="7">
    <location>
        <begin position="731"/>
        <end position="773"/>
    </location>
</feature>
<dbReference type="AlphaFoldDB" id="A0A2U1MFV6"/>
<feature type="transmembrane region" description="Helical" evidence="6">
    <location>
        <begin position="103"/>
        <end position="128"/>
    </location>
</feature>
<keyword evidence="3" id="KW-0862">Zinc</keyword>
<dbReference type="GO" id="GO:0016226">
    <property type="term" value="P:iron-sulfur cluster assembly"/>
    <property type="evidence" value="ECO:0007669"/>
    <property type="project" value="InterPro"/>
</dbReference>
<evidence type="ECO:0000256" key="1">
    <source>
        <dbReference type="ARBA" id="ARBA00022723"/>
    </source>
</evidence>
<evidence type="ECO:0000313" key="8">
    <source>
        <dbReference type="EMBL" id="PWA60127.1"/>
    </source>
</evidence>
<feature type="compositionally biased region" description="Basic and acidic residues" evidence="5">
    <location>
        <begin position="828"/>
        <end position="844"/>
    </location>
</feature>
<evidence type="ECO:0000256" key="3">
    <source>
        <dbReference type="ARBA" id="ARBA00022833"/>
    </source>
</evidence>
<dbReference type="GO" id="GO:0005506">
    <property type="term" value="F:iron ion binding"/>
    <property type="evidence" value="ECO:0007669"/>
    <property type="project" value="InterPro"/>
</dbReference>
<comment type="caution">
    <text evidence="8">The sequence shown here is derived from an EMBL/GenBank/DDBJ whole genome shotgun (WGS) entry which is preliminary data.</text>
</comment>
<accession>A0A2U1MFV6</accession>
<dbReference type="InterPro" id="IPR007527">
    <property type="entry name" value="Znf_SWIM"/>
</dbReference>
<keyword evidence="9" id="KW-1185">Reference proteome</keyword>
<dbReference type="PANTHER" id="PTHR31973">
    <property type="entry name" value="POLYPROTEIN, PUTATIVE-RELATED"/>
    <property type="match status" value="1"/>
</dbReference>
<dbReference type="EMBL" id="PKPP01005436">
    <property type="protein sequence ID" value="PWA60127.1"/>
    <property type="molecule type" value="Genomic_DNA"/>
</dbReference>
<dbReference type="OrthoDB" id="1925777at2759"/>
<protein>
    <submittedName>
        <fullName evidence="8">Transposase, mutator type</fullName>
    </submittedName>
</protein>
<keyword evidence="6" id="KW-0812">Transmembrane</keyword>
<feature type="compositionally biased region" description="Acidic residues" evidence="5">
    <location>
        <begin position="373"/>
        <end position="389"/>
    </location>
</feature>
<feature type="region of interest" description="Disordered" evidence="5">
    <location>
        <begin position="368"/>
        <end position="393"/>
    </location>
</feature>
<dbReference type="InterPro" id="IPR018289">
    <property type="entry name" value="MULE_transposase_dom"/>
</dbReference>
<dbReference type="SMART" id="SM00575">
    <property type="entry name" value="ZnF_PMZ"/>
    <property type="match status" value="1"/>
</dbReference>
<keyword evidence="1" id="KW-0479">Metal-binding</keyword>
<dbReference type="GO" id="GO:0008270">
    <property type="term" value="F:zinc ion binding"/>
    <property type="evidence" value="ECO:0007669"/>
    <property type="project" value="UniProtKB-KW"/>
</dbReference>
<organism evidence="8 9">
    <name type="scientific">Artemisia annua</name>
    <name type="common">Sweet wormwood</name>
    <dbReference type="NCBI Taxonomy" id="35608"/>
    <lineage>
        <taxon>Eukaryota</taxon>
        <taxon>Viridiplantae</taxon>
        <taxon>Streptophyta</taxon>
        <taxon>Embryophyta</taxon>
        <taxon>Tracheophyta</taxon>
        <taxon>Spermatophyta</taxon>
        <taxon>Magnoliopsida</taxon>
        <taxon>eudicotyledons</taxon>
        <taxon>Gunneridae</taxon>
        <taxon>Pentapetalae</taxon>
        <taxon>asterids</taxon>
        <taxon>campanulids</taxon>
        <taxon>Asterales</taxon>
        <taxon>Asteraceae</taxon>
        <taxon>Asteroideae</taxon>
        <taxon>Anthemideae</taxon>
        <taxon>Artemisiinae</taxon>
        <taxon>Artemisia</taxon>
    </lineage>
</organism>
<keyword evidence="2 4" id="KW-0863">Zinc-finger</keyword>
<gene>
    <name evidence="8" type="ORF">CTI12_AA385610</name>
</gene>
<dbReference type="Pfam" id="PF01592">
    <property type="entry name" value="NifU_N"/>
    <property type="match status" value="1"/>
</dbReference>
<dbReference type="CDD" id="cd06664">
    <property type="entry name" value="IscU_like"/>
    <property type="match status" value="1"/>
</dbReference>
<sequence>MLKHATKSILGFRLSPAPAFNRFYHERVVDHYNNPRNVGAFDKNDPTVGTGLVGAPACGDVMKLQIKVDDKTGKITDACFKTFGCGSAIASSSVVSRMPRMQIVSGFFLGGFWRLADIISSIFLLWCLIRIPFPTMMIVRKFKDEHNHVLHVSLLVTHFDIMASALMANLFISATEWVKGKQMEEVLTIKNTVKQSSSRYIFLPSFLSSPLGFWQKLHHRRRNSSPEITNPALYGFKNPKSNRFKHIRTWKVIVSSFSLSNFESNEMSRRIGALQCLNKASTKDVFPCFCEPSTATLRIKFGDDGDEWVNVLVVVMGKLQKWSLTFHIFAKMGPRQKVAQKSHPRSTFSQNRHRVAFSVSSRGQMGNVKVVEVDNETEEQSGGSDSEDLDYNRNDDEVFDDDDQVIQDVPVTKSDLLCHKACEIQSGIPVFTKHYALLREYAQELVNQNPGTTVRIDVQIEPNPASSTRTFKRVYVCLGAMKQGFKACGREFLGLDGFSMSGPFPGQLLTAVGIDANNGIYPVAYAVVDALNKATWCWFLKLLGEDLGIETNCKFTFISDRQKRLIQAVASVFPNAAHRFCVKHIHEEMKSHLKGGVYKDMLWKAARATTVVQFNKEMDHLKNNNAAAYDWLLKIPAEQWSRSHFSGKALCGLLLNNICEVFSSQLNDVRDKSIIVCLEYIREYLVKRIVVVQQIIERSVGQLTPTVQAMVDANKKEATDCVVEWIAGSLYKVSVPNEVHCVANMDRKECGCRMWELTGIPCKHVVAAINYMNEDGKGAGVPEDWVHAAYSLETWARMYSFKINGCSGRRYWPRIESTTVIIPPNHRPQVDRPTKKMKSNDEHALPTSSCVTH</sequence>
<evidence type="ECO:0000313" key="9">
    <source>
        <dbReference type="Proteomes" id="UP000245207"/>
    </source>
</evidence>
<evidence type="ECO:0000256" key="2">
    <source>
        <dbReference type="ARBA" id="ARBA00022771"/>
    </source>
</evidence>
<name>A0A2U1MFV6_ARTAN</name>